<dbReference type="Pfam" id="PF12680">
    <property type="entry name" value="SnoaL_2"/>
    <property type="match status" value="1"/>
</dbReference>
<organism evidence="2 3">
    <name type="scientific">Nitrosomonas mobilis</name>
    <dbReference type="NCBI Taxonomy" id="51642"/>
    <lineage>
        <taxon>Bacteria</taxon>
        <taxon>Pseudomonadati</taxon>
        <taxon>Pseudomonadota</taxon>
        <taxon>Betaproteobacteria</taxon>
        <taxon>Nitrosomonadales</taxon>
        <taxon>Nitrosomonadaceae</taxon>
        <taxon>Nitrosomonas</taxon>
    </lineage>
</organism>
<reference evidence="2 3" key="1">
    <citation type="submission" date="2016-10" db="EMBL/GenBank/DDBJ databases">
        <authorList>
            <person name="de Groot N.N."/>
        </authorList>
    </citation>
    <scope>NUCLEOTIDE SEQUENCE [LARGE SCALE GENOMIC DNA]</scope>
    <source>
        <strain evidence="2">1</strain>
    </source>
</reference>
<dbReference type="STRING" id="51642.NSMM_1050001"/>
<accession>A0A1G5SBE8</accession>
<protein>
    <recommendedName>
        <fullName evidence="1">SnoaL-like domain-containing protein</fullName>
    </recommendedName>
</protein>
<gene>
    <name evidence="2" type="ORF">NSMM_1050001</name>
</gene>
<evidence type="ECO:0000313" key="2">
    <source>
        <dbReference type="EMBL" id="SCZ84140.1"/>
    </source>
</evidence>
<evidence type="ECO:0000259" key="1">
    <source>
        <dbReference type="Pfam" id="PF12680"/>
    </source>
</evidence>
<dbReference type="PANTHER" id="PTHR34003:SF2">
    <property type="entry name" value="SNOAL-LIKE DOMAIN-CONTAINING PROTEIN"/>
    <property type="match status" value="1"/>
</dbReference>
<keyword evidence="3" id="KW-1185">Reference proteome</keyword>
<dbReference type="RefSeq" id="WP_090283393.1">
    <property type="nucleotide sequence ID" value="NZ_FMWO01000008.1"/>
</dbReference>
<dbReference type="AlphaFoldDB" id="A0A1G5SBE8"/>
<dbReference type="InterPro" id="IPR037401">
    <property type="entry name" value="SnoaL-like"/>
</dbReference>
<sequence>MDLESKLNDLNNMVLNGEILESMDKYYHPDCVVIEKNDVVANGIQEAKDRESSVFEGVEAWLKSEIKSTAVGDNVTMTEWHFEYKHRDFGHKKFDQVAVQHWKDGKIISDRFYALY</sequence>
<dbReference type="InterPro" id="IPR032710">
    <property type="entry name" value="NTF2-like_dom_sf"/>
</dbReference>
<dbReference type="OrthoDB" id="336094at2"/>
<dbReference type="PANTHER" id="PTHR34003">
    <property type="entry name" value="BLL2395 PROTEIN"/>
    <property type="match status" value="1"/>
</dbReference>
<dbReference type="Gene3D" id="3.10.450.50">
    <property type="match status" value="1"/>
</dbReference>
<dbReference type="Proteomes" id="UP000198729">
    <property type="component" value="Unassembled WGS sequence"/>
</dbReference>
<dbReference type="EMBL" id="FMWO01000008">
    <property type="protein sequence ID" value="SCZ84140.1"/>
    <property type="molecule type" value="Genomic_DNA"/>
</dbReference>
<evidence type="ECO:0000313" key="3">
    <source>
        <dbReference type="Proteomes" id="UP000198729"/>
    </source>
</evidence>
<proteinExistence type="predicted"/>
<dbReference type="SUPFAM" id="SSF54427">
    <property type="entry name" value="NTF2-like"/>
    <property type="match status" value="1"/>
</dbReference>
<feature type="domain" description="SnoaL-like" evidence="1">
    <location>
        <begin position="15"/>
        <end position="108"/>
    </location>
</feature>
<name>A0A1G5SBE8_9PROT</name>